<dbReference type="AlphaFoldDB" id="A0A5B7IN04"/>
<feature type="region of interest" description="Disordered" evidence="1">
    <location>
        <begin position="50"/>
        <end position="83"/>
    </location>
</feature>
<evidence type="ECO:0000256" key="1">
    <source>
        <dbReference type="SAM" id="MobiDB-lite"/>
    </source>
</evidence>
<organism evidence="2 3">
    <name type="scientific">Portunus trituberculatus</name>
    <name type="common">Swimming crab</name>
    <name type="synonym">Neptunus trituberculatus</name>
    <dbReference type="NCBI Taxonomy" id="210409"/>
    <lineage>
        <taxon>Eukaryota</taxon>
        <taxon>Metazoa</taxon>
        <taxon>Ecdysozoa</taxon>
        <taxon>Arthropoda</taxon>
        <taxon>Crustacea</taxon>
        <taxon>Multicrustacea</taxon>
        <taxon>Malacostraca</taxon>
        <taxon>Eumalacostraca</taxon>
        <taxon>Eucarida</taxon>
        <taxon>Decapoda</taxon>
        <taxon>Pleocyemata</taxon>
        <taxon>Brachyura</taxon>
        <taxon>Eubrachyura</taxon>
        <taxon>Portunoidea</taxon>
        <taxon>Portunidae</taxon>
        <taxon>Portuninae</taxon>
        <taxon>Portunus</taxon>
    </lineage>
</organism>
<proteinExistence type="predicted"/>
<evidence type="ECO:0000313" key="3">
    <source>
        <dbReference type="Proteomes" id="UP000324222"/>
    </source>
</evidence>
<comment type="caution">
    <text evidence="2">The sequence shown here is derived from an EMBL/GenBank/DDBJ whole genome shotgun (WGS) entry which is preliminary data.</text>
</comment>
<gene>
    <name evidence="2" type="ORF">E2C01_081657</name>
</gene>
<accession>A0A5B7IN04</accession>
<sequence>MIDSCREEEIKKTLSCPQDEVMPGNSMPGTTLPLSRLAFPAVGLDGSQVPRGGRCWKHRGISRQPPHSSTTQQHHQPLSSTSGVCVSVTSVPNRRVWSGVPGAGVALL</sequence>
<keyword evidence="3" id="KW-1185">Reference proteome</keyword>
<protein>
    <submittedName>
        <fullName evidence="2">Uncharacterized protein</fullName>
    </submittedName>
</protein>
<dbReference type="Proteomes" id="UP000324222">
    <property type="component" value="Unassembled WGS sequence"/>
</dbReference>
<name>A0A5B7IN04_PORTR</name>
<evidence type="ECO:0000313" key="2">
    <source>
        <dbReference type="EMBL" id="MPC86821.1"/>
    </source>
</evidence>
<feature type="compositionally biased region" description="Polar residues" evidence="1">
    <location>
        <begin position="65"/>
        <end position="78"/>
    </location>
</feature>
<reference evidence="2 3" key="1">
    <citation type="submission" date="2019-05" db="EMBL/GenBank/DDBJ databases">
        <title>Another draft genome of Portunus trituberculatus and its Hox gene families provides insights of decapod evolution.</title>
        <authorList>
            <person name="Jeong J.-H."/>
            <person name="Song I."/>
            <person name="Kim S."/>
            <person name="Choi T."/>
            <person name="Kim D."/>
            <person name="Ryu S."/>
            <person name="Kim W."/>
        </authorList>
    </citation>
    <scope>NUCLEOTIDE SEQUENCE [LARGE SCALE GENOMIC DNA]</scope>
    <source>
        <tissue evidence="2">Muscle</tissue>
    </source>
</reference>
<dbReference type="EMBL" id="VSRR010072596">
    <property type="protein sequence ID" value="MPC86821.1"/>
    <property type="molecule type" value="Genomic_DNA"/>
</dbReference>